<evidence type="ECO:0000313" key="6">
    <source>
        <dbReference type="EMBL" id="AWM14397.1"/>
    </source>
</evidence>
<accession>A0A2U8QW25</accession>
<dbReference type="InterPro" id="IPR058245">
    <property type="entry name" value="NreC/VraR/RcsB-like_REC"/>
</dbReference>
<dbReference type="RefSeq" id="WP_109569757.1">
    <property type="nucleotide sequence ID" value="NZ_CP029463.1"/>
</dbReference>
<keyword evidence="1 3" id="KW-0597">Phosphoprotein</keyword>
<sequence length="212" mass="24035">MNKRTVAIIEDHTLLSEAIAGVVNGFPNFHVAFLCKNGNELIEKLKSHKAPEIILMDVNMPIMNGIETTKWLTENYPDVDVIALTVEEDEHTILKMIKAGAKGYLLKDVDKKTLEQALEKTVETGFYHNNLVNNVLVNSVTGKSPKEELLKNTEIEFLKLICTEMTYKEIADKMNLSPKTIDGYRDNLFVKLNVKNRIGLVIYAIKNKIFKI</sequence>
<evidence type="ECO:0000256" key="2">
    <source>
        <dbReference type="ARBA" id="ARBA00023125"/>
    </source>
</evidence>
<feature type="modified residue" description="4-aspartylphosphate" evidence="3">
    <location>
        <position position="57"/>
    </location>
</feature>
<protein>
    <submittedName>
        <fullName evidence="6">DNA-binding response regulator</fullName>
    </submittedName>
</protein>
<dbReference type="InterPro" id="IPR016032">
    <property type="entry name" value="Sig_transdc_resp-reg_C-effctor"/>
</dbReference>
<dbReference type="Gene3D" id="3.40.50.2300">
    <property type="match status" value="1"/>
</dbReference>
<dbReference type="PANTHER" id="PTHR43214:SF43">
    <property type="entry name" value="TWO-COMPONENT RESPONSE REGULATOR"/>
    <property type="match status" value="1"/>
</dbReference>
<keyword evidence="2 6" id="KW-0238">DNA-binding</keyword>
<dbReference type="Pfam" id="PF00196">
    <property type="entry name" value="GerE"/>
    <property type="match status" value="1"/>
</dbReference>
<reference evidence="6 7" key="1">
    <citation type="submission" date="2018-05" db="EMBL/GenBank/DDBJ databases">
        <title>Flavobacterium sp. MEBiC07310.</title>
        <authorList>
            <person name="Baek K."/>
        </authorList>
    </citation>
    <scope>NUCLEOTIDE SEQUENCE [LARGE SCALE GENOMIC DNA]</scope>
    <source>
        <strain evidence="6 7">MEBiC07310</strain>
    </source>
</reference>
<dbReference type="InterPro" id="IPR039420">
    <property type="entry name" value="WalR-like"/>
</dbReference>
<name>A0A2U8QW25_9FLAO</name>
<dbReference type="KEGG" id="fse:DI487_11385"/>
<dbReference type="SMART" id="SM00421">
    <property type="entry name" value="HTH_LUXR"/>
    <property type="match status" value="1"/>
</dbReference>
<dbReference type="InterPro" id="IPR001789">
    <property type="entry name" value="Sig_transdc_resp-reg_receiver"/>
</dbReference>
<dbReference type="PROSITE" id="PS50043">
    <property type="entry name" value="HTH_LUXR_2"/>
    <property type="match status" value="1"/>
</dbReference>
<dbReference type="SUPFAM" id="SSF52172">
    <property type="entry name" value="CheY-like"/>
    <property type="match status" value="1"/>
</dbReference>
<dbReference type="OrthoDB" id="9797341at2"/>
<feature type="domain" description="HTH luxR-type" evidence="4">
    <location>
        <begin position="143"/>
        <end position="208"/>
    </location>
</feature>
<keyword evidence="7" id="KW-1185">Reference proteome</keyword>
<feature type="domain" description="Response regulatory" evidence="5">
    <location>
        <begin position="5"/>
        <end position="122"/>
    </location>
</feature>
<dbReference type="CDD" id="cd06170">
    <property type="entry name" value="LuxR_C_like"/>
    <property type="match status" value="1"/>
</dbReference>
<gene>
    <name evidence="6" type="ORF">DI487_11385</name>
</gene>
<evidence type="ECO:0000259" key="5">
    <source>
        <dbReference type="PROSITE" id="PS50110"/>
    </source>
</evidence>
<dbReference type="PANTHER" id="PTHR43214">
    <property type="entry name" value="TWO-COMPONENT RESPONSE REGULATOR"/>
    <property type="match status" value="1"/>
</dbReference>
<dbReference type="SUPFAM" id="SSF46894">
    <property type="entry name" value="C-terminal effector domain of the bipartite response regulators"/>
    <property type="match status" value="1"/>
</dbReference>
<proteinExistence type="predicted"/>
<evidence type="ECO:0000256" key="1">
    <source>
        <dbReference type="ARBA" id="ARBA00022553"/>
    </source>
</evidence>
<dbReference type="Proteomes" id="UP000245429">
    <property type="component" value="Chromosome"/>
</dbReference>
<dbReference type="AlphaFoldDB" id="A0A2U8QW25"/>
<dbReference type="GO" id="GO:0006355">
    <property type="term" value="P:regulation of DNA-templated transcription"/>
    <property type="evidence" value="ECO:0007669"/>
    <property type="project" value="InterPro"/>
</dbReference>
<dbReference type="InterPro" id="IPR011006">
    <property type="entry name" value="CheY-like_superfamily"/>
</dbReference>
<dbReference type="CDD" id="cd17535">
    <property type="entry name" value="REC_NarL-like"/>
    <property type="match status" value="1"/>
</dbReference>
<dbReference type="InterPro" id="IPR000792">
    <property type="entry name" value="Tscrpt_reg_LuxR_C"/>
</dbReference>
<dbReference type="GO" id="GO:0000160">
    <property type="term" value="P:phosphorelay signal transduction system"/>
    <property type="evidence" value="ECO:0007669"/>
    <property type="project" value="InterPro"/>
</dbReference>
<dbReference type="PROSITE" id="PS50110">
    <property type="entry name" value="RESPONSE_REGULATORY"/>
    <property type="match status" value="1"/>
</dbReference>
<evidence type="ECO:0000313" key="7">
    <source>
        <dbReference type="Proteomes" id="UP000245429"/>
    </source>
</evidence>
<dbReference type="GO" id="GO:0003677">
    <property type="term" value="F:DNA binding"/>
    <property type="evidence" value="ECO:0007669"/>
    <property type="project" value="UniProtKB-KW"/>
</dbReference>
<evidence type="ECO:0000259" key="4">
    <source>
        <dbReference type="PROSITE" id="PS50043"/>
    </source>
</evidence>
<dbReference type="Pfam" id="PF00072">
    <property type="entry name" value="Response_reg"/>
    <property type="match status" value="1"/>
</dbReference>
<dbReference type="EMBL" id="CP029463">
    <property type="protein sequence ID" value="AWM14397.1"/>
    <property type="molecule type" value="Genomic_DNA"/>
</dbReference>
<evidence type="ECO:0000256" key="3">
    <source>
        <dbReference type="PROSITE-ProRule" id="PRU00169"/>
    </source>
</evidence>
<organism evidence="6 7">
    <name type="scientific">Flavobacterium sediminis</name>
    <dbReference type="NCBI Taxonomy" id="2201181"/>
    <lineage>
        <taxon>Bacteria</taxon>
        <taxon>Pseudomonadati</taxon>
        <taxon>Bacteroidota</taxon>
        <taxon>Flavobacteriia</taxon>
        <taxon>Flavobacteriales</taxon>
        <taxon>Flavobacteriaceae</taxon>
        <taxon>Flavobacterium</taxon>
    </lineage>
</organism>
<dbReference type="SMART" id="SM00448">
    <property type="entry name" value="REC"/>
    <property type="match status" value="1"/>
</dbReference>